<evidence type="ECO:0000256" key="6">
    <source>
        <dbReference type="ARBA" id="ARBA00023004"/>
    </source>
</evidence>
<dbReference type="Pfam" id="PF06155">
    <property type="entry name" value="GBBH-like_N"/>
    <property type="match status" value="1"/>
</dbReference>
<dbReference type="GO" id="GO:0045329">
    <property type="term" value="P:carnitine biosynthetic process"/>
    <property type="evidence" value="ECO:0007669"/>
    <property type="project" value="TreeGrafter"/>
</dbReference>
<dbReference type="GO" id="GO:0046872">
    <property type="term" value="F:metal ion binding"/>
    <property type="evidence" value="ECO:0007669"/>
    <property type="project" value="UniProtKB-KW"/>
</dbReference>
<evidence type="ECO:0000313" key="9">
    <source>
        <dbReference type="EMBL" id="KAK1760304.1"/>
    </source>
</evidence>
<sequence length="503" mass="56052">MPKMRFSPAGLLGTRLVPRASTVQAGRRFLSHSVSKNVPSTRLRPIAVFAAPRRHLSTESPAKIQSVTTQDGAISLTFTDDDPLHLSTLWLRDSCACPHCVDPDSGQKTHSTASLPDKPAVRSAEVTTDGALQIVWESDVLSGGDAHTSVFSSSDIASWRADFNVRTPHLLPVQRTLWDNATYTSLLSSGHCRISYNDWLHNEPAFWAAFQKLCETGLIFVTDVPESETEVQTIANRIGILQYTFYGFTWDVRSKPRAENVAYTSQFLGLHQDLMYHVPIPRLQLLHCLANSCEGGESLFSDGVRAAYEMKAAQPDLYDVLTREMVPFHYKKGGHYYEMVRSTILEGEGGLVEGTHWAPPFQAPFKRETMVRDASGAVVSDPKDPHSLAKWRQAAAVFQSSIEAPENMVEVKLSPGECVVFDNWRLQHGRREFVTSHGHRWLKGTYITDQVHRGVENQLQRRNGAALPDLAEFRRQLANTELEQVVETVAARYGRTPIAASGN</sequence>
<evidence type="ECO:0000256" key="3">
    <source>
        <dbReference type="ARBA" id="ARBA00022723"/>
    </source>
</evidence>
<dbReference type="EMBL" id="MU839827">
    <property type="protein sequence ID" value="KAK1760304.1"/>
    <property type="molecule type" value="Genomic_DNA"/>
</dbReference>
<reference evidence="9" key="1">
    <citation type="submission" date="2023-06" db="EMBL/GenBank/DDBJ databases">
        <title>Genome-scale phylogeny and comparative genomics of the fungal order Sordariales.</title>
        <authorList>
            <consortium name="Lawrence Berkeley National Laboratory"/>
            <person name="Hensen N."/>
            <person name="Bonometti L."/>
            <person name="Westerberg I."/>
            <person name="Brannstrom I.O."/>
            <person name="Guillou S."/>
            <person name="Cros-Aarteil S."/>
            <person name="Calhoun S."/>
            <person name="Haridas S."/>
            <person name="Kuo A."/>
            <person name="Mondo S."/>
            <person name="Pangilinan J."/>
            <person name="Riley R."/>
            <person name="Labutti K."/>
            <person name="Andreopoulos B."/>
            <person name="Lipzen A."/>
            <person name="Chen C."/>
            <person name="Yanf M."/>
            <person name="Daum C."/>
            <person name="Ng V."/>
            <person name="Clum A."/>
            <person name="Steindorff A."/>
            <person name="Ohm R."/>
            <person name="Martin F."/>
            <person name="Silar P."/>
            <person name="Natvig D."/>
            <person name="Lalanne C."/>
            <person name="Gautier V."/>
            <person name="Ament-Velasquez S.L."/>
            <person name="Kruys A."/>
            <person name="Hutchinson M.I."/>
            <person name="Powell A.J."/>
            <person name="Barry K."/>
            <person name="Miller A.N."/>
            <person name="Grigoriev I.V."/>
            <person name="Debuchy R."/>
            <person name="Gladieux P."/>
            <person name="Thoren M.H."/>
            <person name="Johannesson H."/>
        </authorList>
    </citation>
    <scope>NUCLEOTIDE SEQUENCE</scope>
    <source>
        <strain evidence="9">PSN4</strain>
    </source>
</reference>
<dbReference type="PANTHER" id="PTHR10696:SF25">
    <property type="entry name" value="OXIDOREDUCTASE AIM17-RELATED"/>
    <property type="match status" value="1"/>
</dbReference>
<dbReference type="InterPro" id="IPR003819">
    <property type="entry name" value="TauD/TfdA-like"/>
</dbReference>
<comment type="cofactor">
    <cofactor evidence="1">
        <name>Fe(2+)</name>
        <dbReference type="ChEBI" id="CHEBI:29033"/>
    </cofactor>
</comment>
<keyword evidence="3" id="KW-0479">Metal-binding</keyword>
<dbReference type="InterPro" id="IPR050411">
    <property type="entry name" value="AlphaKG_dependent_hydroxylases"/>
</dbReference>
<evidence type="ECO:0000256" key="2">
    <source>
        <dbReference type="ARBA" id="ARBA00008654"/>
    </source>
</evidence>
<dbReference type="Gene3D" id="3.30.2020.30">
    <property type="match status" value="1"/>
</dbReference>
<keyword evidence="10" id="KW-1185">Reference proteome</keyword>
<comment type="caution">
    <text evidence="9">The sequence shown here is derived from an EMBL/GenBank/DDBJ whole genome shotgun (WGS) entry which is preliminary data.</text>
</comment>
<evidence type="ECO:0000256" key="1">
    <source>
        <dbReference type="ARBA" id="ARBA00001954"/>
    </source>
</evidence>
<dbReference type="Gene3D" id="3.60.130.10">
    <property type="entry name" value="Clavaminate synthase-like"/>
    <property type="match status" value="1"/>
</dbReference>
<evidence type="ECO:0000259" key="8">
    <source>
        <dbReference type="Pfam" id="PF06155"/>
    </source>
</evidence>
<dbReference type="Proteomes" id="UP001239445">
    <property type="component" value="Unassembled WGS sequence"/>
</dbReference>
<comment type="similarity">
    <text evidence="2">Belongs to the gamma-BBH/TMLD family.</text>
</comment>
<keyword evidence="4 9" id="KW-0223">Dioxygenase</keyword>
<keyword evidence="5" id="KW-0560">Oxidoreductase</keyword>
<gene>
    <name evidence="9" type="ORF">QBC47DRAFT_366850</name>
</gene>
<feature type="domain" description="TauD/TfdA-like" evidence="7">
    <location>
        <begin position="193"/>
        <end position="446"/>
    </location>
</feature>
<dbReference type="SUPFAM" id="SSF51197">
    <property type="entry name" value="Clavaminate synthase-like"/>
    <property type="match status" value="1"/>
</dbReference>
<dbReference type="GO" id="GO:0016706">
    <property type="term" value="F:2-oxoglutarate-dependent dioxygenase activity"/>
    <property type="evidence" value="ECO:0007669"/>
    <property type="project" value="UniProtKB-ARBA"/>
</dbReference>
<accession>A0AAJ0FFV0</accession>
<protein>
    <submittedName>
        <fullName evidence="9">Gamma-butyrobetaine dioxygenase</fullName>
    </submittedName>
</protein>
<dbReference type="InterPro" id="IPR042098">
    <property type="entry name" value="TauD-like_sf"/>
</dbReference>
<dbReference type="AlphaFoldDB" id="A0AAJ0FFV0"/>
<evidence type="ECO:0000313" key="10">
    <source>
        <dbReference type="Proteomes" id="UP001239445"/>
    </source>
</evidence>
<evidence type="ECO:0000256" key="5">
    <source>
        <dbReference type="ARBA" id="ARBA00023002"/>
    </source>
</evidence>
<dbReference type="InterPro" id="IPR038492">
    <property type="entry name" value="GBBH-like_N_sf"/>
</dbReference>
<feature type="domain" description="Gamma-butyrobetaine hydroxylase-like N-terminal" evidence="8">
    <location>
        <begin position="68"/>
        <end position="140"/>
    </location>
</feature>
<keyword evidence="6" id="KW-0408">Iron</keyword>
<organism evidence="9 10">
    <name type="scientific">Echria macrotheca</name>
    <dbReference type="NCBI Taxonomy" id="438768"/>
    <lineage>
        <taxon>Eukaryota</taxon>
        <taxon>Fungi</taxon>
        <taxon>Dikarya</taxon>
        <taxon>Ascomycota</taxon>
        <taxon>Pezizomycotina</taxon>
        <taxon>Sordariomycetes</taxon>
        <taxon>Sordariomycetidae</taxon>
        <taxon>Sordariales</taxon>
        <taxon>Schizotheciaceae</taxon>
        <taxon>Echria</taxon>
    </lineage>
</organism>
<dbReference type="PANTHER" id="PTHR10696">
    <property type="entry name" value="GAMMA-BUTYROBETAINE HYDROXYLASE-RELATED"/>
    <property type="match status" value="1"/>
</dbReference>
<proteinExistence type="inferred from homology"/>
<name>A0AAJ0FFV0_9PEZI</name>
<dbReference type="GO" id="GO:0005739">
    <property type="term" value="C:mitochondrion"/>
    <property type="evidence" value="ECO:0007669"/>
    <property type="project" value="TreeGrafter"/>
</dbReference>
<evidence type="ECO:0000259" key="7">
    <source>
        <dbReference type="Pfam" id="PF02668"/>
    </source>
</evidence>
<dbReference type="Pfam" id="PF02668">
    <property type="entry name" value="TauD"/>
    <property type="match status" value="1"/>
</dbReference>
<evidence type="ECO:0000256" key="4">
    <source>
        <dbReference type="ARBA" id="ARBA00022964"/>
    </source>
</evidence>
<dbReference type="InterPro" id="IPR010376">
    <property type="entry name" value="GBBH-like_N"/>
</dbReference>